<dbReference type="InterPro" id="IPR000792">
    <property type="entry name" value="Tscrpt_reg_LuxR_C"/>
</dbReference>
<dbReference type="Gene3D" id="1.10.10.10">
    <property type="entry name" value="Winged helix-like DNA-binding domain superfamily/Winged helix DNA-binding domain"/>
    <property type="match status" value="1"/>
</dbReference>
<dbReference type="GeneID" id="95591491"/>
<dbReference type="EMBL" id="BNEC01000005">
    <property type="protein sequence ID" value="GHI73249.1"/>
    <property type="molecule type" value="Genomic_DNA"/>
</dbReference>
<reference evidence="3" key="1">
    <citation type="submission" date="2023-07" db="EMBL/GenBank/DDBJ databases">
        <title>Whole genome shotgun sequence of Streptomyces nojiriensis NBRC 13794.</title>
        <authorList>
            <person name="Komaki H."/>
            <person name="Tamura T."/>
        </authorList>
    </citation>
    <scope>NUCLEOTIDE SEQUENCE [LARGE SCALE GENOMIC DNA]</scope>
    <source>
        <strain evidence="3">NBRC 13794</strain>
    </source>
</reference>
<dbReference type="SMART" id="SM00421">
    <property type="entry name" value="HTH_LUXR"/>
    <property type="match status" value="1"/>
</dbReference>
<dbReference type="Proteomes" id="UP000613974">
    <property type="component" value="Unassembled WGS sequence"/>
</dbReference>
<evidence type="ECO:0000259" key="1">
    <source>
        <dbReference type="SMART" id="SM00421"/>
    </source>
</evidence>
<sequence>MNEACESGNECDINGVLCQRGVEYYMDAVRTGHADQPSAPACLLRLQLLQPALGAEQSLTPIRPSYALAMLVRPIEEEIHQRQAVAQGLQRALDPIEALYNAEQRPTADLVMLEGLPAINAAIDDATQRCKAELLTAQPGGGRSSAVLSEALERSRALLGRGVRLRTLYQHTVRYNPATMDYIQQITDAGASAQVRTLDELFERMIIFDREVAFIPARSDRQSALEVRNQALITFLVDVYERAWQRGTPLTSSSRSREEPSVIPGIRRTICQLLISGYVDEAIARRVGMSVRTCRAHIAKIAEQLGSTNRAQLGYLLATSGLLGDSGVTDPE</sequence>
<evidence type="ECO:0000313" key="2">
    <source>
        <dbReference type="EMBL" id="GHI73249.1"/>
    </source>
</evidence>
<dbReference type="InterPro" id="IPR051797">
    <property type="entry name" value="TrmB-like"/>
</dbReference>
<comment type="caution">
    <text evidence="2">The sequence shown here is derived from an EMBL/GenBank/DDBJ whole genome shotgun (WGS) entry which is preliminary data.</text>
</comment>
<gene>
    <name evidence="2" type="ORF">Snoj_71670</name>
</gene>
<dbReference type="SUPFAM" id="SSF46894">
    <property type="entry name" value="C-terminal effector domain of the bipartite response regulators"/>
    <property type="match status" value="1"/>
</dbReference>
<dbReference type="PANTHER" id="PTHR34293">
    <property type="entry name" value="HTH-TYPE TRANSCRIPTIONAL REGULATOR TRMBL2"/>
    <property type="match status" value="1"/>
</dbReference>
<name>A0ABQ3SYN2_9ACTN</name>
<dbReference type="RefSeq" id="WP_229875400.1">
    <property type="nucleotide sequence ID" value="NZ_BMRL01000006.1"/>
</dbReference>
<organism evidence="2 3">
    <name type="scientific">Streptomyces nojiriensis</name>
    <dbReference type="NCBI Taxonomy" id="66374"/>
    <lineage>
        <taxon>Bacteria</taxon>
        <taxon>Bacillati</taxon>
        <taxon>Actinomycetota</taxon>
        <taxon>Actinomycetes</taxon>
        <taxon>Kitasatosporales</taxon>
        <taxon>Streptomycetaceae</taxon>
        <taxon>Streptomyces</taxon>
    </lineage>
</organism>
<protein>
    <recommendedName>
        <fullName evidence="1">HTH luxR-type domain-containing protein</fullName>
    </recommendedName>
</protein>
<dbReference type="InterPro" id="IPR036388">
    <property type="entry name" value="WH-like_DNA-bd_sf"/>
</dbReference>
<evidence type="ECO:0000313" key="3">
    <source>
        <dbReference type="Proteomes" id="UP000613974"/>
    </source>
</evidence>
<dbReference type="PANTHER" id="PTHR34293:SF1">
    <property type="entry name" value="HTH-TYPE TRANSCRIPTIONAL REGULATOR TRMBL2"/>
    <property type="match status" value="1"/>
</dbReference>
<keyword evidence="3" id="KW-1185">Reference proteome</keyword>
<feature type="domain" description="HTH luxR-type" evidence="1">
    <location>
        <begin position="260"/>
        <end position="317"/>
    </location>
</feature>
<proteinExistence type="predicted"/>
<accession>A0ABQ3SYN2</accession>
<dbReference type="InterPro" id="IPR016032">
    <property type="entry name" value="Sig_transdc_resp-reg_C-effctor"/>
</dbReference>